<reference evidence="1 2" key="1">
    <citation type="submission" date="2021-06" db="EMBL/GenBank/DDBJ databases">
        <authorList>
            <person name="Palmer J.M."/>
        </authorList>
    </citation>
    <scope>NUCLEOTIDE SEQUENCE [LARGE SCALE GENOMIC DNA]</scope>
    <source>
        <strain evidence="1 2">GA_2019</strain>
        <tissue evidence="1">Muscle</tissue>
    </source>
</reference>
<organism evidence="1 2">
    <name type="scientific">Goodea atripinnis</name>
    <dbReference type="NCBI Taxonomy" id="208336"/>
    <lineage>
        <taxon>Eukaryota</taxon>
        <taxon>Metazoa</taxon>
        <taxon>Chordata</taxon>
        <taxon>Craniata</taxon>
        <taxon>Vertebrata</taxon>
        <taxon>Euteleostomi</taxon>
        <taxon>Actinopterygii</taxon>
        <taxon>Neopterygii</taxon>
        <taxon>Teleostei</taxon>
        <taxon>Neoteleostei</taxon>
        <taxon>Acanthomorphata</taxon>
        <taxon>Ovalentaria</taxon>
        <taxon>Atherinomorphae</taxon>
        <taxon>Cyprinodontiformes</taxon>
        <taxon>Goodeidae</taxon>
        <taxon>Goodea</taxon>
    </lineage>
</organism>
<name>A0ABV0NY35_9TELE</name>
<proteinExistence type="predicted"/>
<dbReference type="EMBL" id="JAHRIO010053477">
    <property type="protein sequence ID" value="MEQ2176361.1"/>
    <property type="molecule type" value="Genomic_DNA"/>
</dbReference>
<sequence length="152" mass="17393">MTAAASFRSRGVVVPRKYETLVVIITLLSLLCSASSWIGKDELQNIKENIQKLQEDAAMRRLDNKVDQALILVLLEDVTYAMHILTKIVLEMSPNRPLPIQQLKDMKAFLVESQDFMNKKFQNEAKKIKEYEVTLTNLETFVTNLGQEHAEL</sequence>
<dbReference type="Proteomes" id="UP001476798">
    <property type="component" value="Unassembled WGS sequence"/>
</dbReference>
<keyword evidence="2" id="KW-1185">Reference proteome</keyword>
<evidence type="ECO:0000313" key="1">
    <source>
        <dbReference type="EMBL" id="MEQ2176361.1"/>
    </source>
</evidence>
<accession>A0ABV0NY35</accession>
<comment type="caution">
    <text evidence="1">The sequence shown here is derived from an EMBL/GenBank/DDBJ whole genome shotgun (WGS) entry which is preliminary data.</text>
</comment>
<evidence type="ECO:0000313" key="2">
    <source>
        <dbReference type="Proteomes" id="UP001476798"/>
    </source>
</evidence>
<gene>
    <name evidence="1" type="ORF">GOODEAATRI_027154</name>
</gene>
<protein>
    <submittedName>
        <fullName evidence="1">Uncharacterized protein</fullName>
    </submittedName>
</protein>